<dbReference type="EMBL" id="CP096574">
    <property type="protein sequence ID" value="UPU34454.1"/>
    <property type="molecule type" value="Genomic_DNA"/>
</dbReference>
<protein>
    <submittedName>
        <fullName evidence="1">Uncharacterized protein</fullName>
    </submittedName>
</protein>
<reference evidence="1" key="1">
    <citation type="submission" date="2022-04" db="EMBL/GenBank/DDBJ databases">
        <authorList>
            <person name="Liu G."/>
        </authorList>
    </citation>
    <scope>NUCLEOTIDE SEQUENCE</scope>
    <source>
        <strain evidence="1">RG22</strain>
    </source>
</reference>
<sequence length="95" mass="10971">MGAIIDILFVGKTGIRTVLEKYPGCVVRKMADSHRKYRIIIPHHEPEEEYYNFLVDARMALASSNFRMRMQSDARFKERMILRANAARNGEPASI</sequence>
<name>A0ABY4L9L8_9BACT</name>
<dbReference type="Proteomes" id="UP000831485">
    <property type="component" value="Chromosome"/>
</dbReference>
<evidence type="ECO:0000313" key="2">
    <source>
        <dbReference type="Proteomes" id="UP000831485"/>
    </source>
</evidence>
<organism evidence="1 2">
    <name type="scientific">Geomonas paludis</name>
    <dbReference type="NCBI Taxonomy" id="2740185"/>
    <lineage>
        <taxon>Bacteria</taxon>
        <taxon>Pseudomonadati</taxon>
        <taxon>Thermodesulfobacteriota</taxon>
        <taxon>Desulfuromonadia</taxon>
        <taxon>Geobacterales</taxon>
        <taxon>Geobacteraceae</taxon>
        <taxon>Geomonas</taxon>
    </lineage>
</organism>
<gene>
    <name evidence="1" type="ORF">M1B72_13450</name>
</gene>
<evidence type="ECO:0000313" key="1">
    <source>
        <dbReference type="EMBL" id="UPU34454.1"/>
    </source>
</evidence>
<keyword evidence="2" id="KW-1185">Reference proteome</keyword>
<accession>A0ABY4L9L8</accession>
<dbReference type="RefSeq" id="WP_183347515.1">
    <property type="nucleotide sequence ID" value="NZ_BLXY01000003.1"/>
</dbReference>
<proteinExistence type="predicted"/>